<keyword evidence="6" id="KW-1185">Reference proteome</keyword>
<dbReference type="Pfam" id="PF13191">
    <property type="entry name" value="AAA_16"/>
    <property type="match status" value="1"/>
</dbReference>
<dbReference type="Proteomes" id="UP000030300">
    <property type="component" value="Chromosome"/>
</dbReference>
<evidence type="ECO:0000313" key="5">
    <source>
        <dbReference type="EMBL" id="AIY20148.2"/>
    </source>
</evidence>
<dbReference type="Gene3D" id="3.40.50.300">
    <property type="entry name" value="P-loop containing nucleotide triphosphate hydrolases"/>
    <property type="match status" value="1"/>
</dbReference>
<feature type="region of interest" description="Disordered" evidence="3">
    <location>
        <begin position="130"/>
        <end position="149"/>
    </location>
</feature>
<keyword evidence="2" id="KW-0067">ATP-binding</keyword>
<dbReference type="eggNOG" id="COG3899">
    <property type="taxonomic scope" value="Bacteria"/>
</dbReference>
<reference evidence="5 6" key="1">
    <citation type="journal article" date="2015" name="Genome Announc.">
        <title>Complete Genome Sequence of Steroid-Transforming Nocardioides simplex VKM Ac-2033D.</title>
        <authorList>
            <person name="Shtratnikova V.Y."/>
            <person name="Schelkunov M.I."/>
            <person name="Pekov Y.A."/>
            <person name="Fokina V.V."/>
            <person name="Logacheva M.D."/>
            <person name="Sokolov S.L."/>
            <person name="Bragin E.Y."/>
            <person name="Ashapkin V.V."/>
            <person name="Donova M.V."/>
        </authorList>
    </citation>
    <scope>NUCLEOTIDE SEQUENCE [LARGE SCALE GENOMIC DNA]</scope>
    <source>
        <strain evidence="5 6">VKM Ac-2033D</strain>
    </source>
</reference>
<dbReference type="STRING" id="2045.KR76_23840"/>
<dbReference type="eggNOG" id="COG2197">
    <property type="taxonomic scope" value="Bacteria"/>
</dbReference>
<dbReference type="Pfam" id="PF00196">
    <property type="entry name" value="GerE"/>
    <property type="match status" value="1"/>
</dbReference>
<dbReference type="KEGG" id="psim:KR76_23840"/>
<keyword evidence="1" id="KW-0547">Nucleotide-binding</keyword>
<dbReference type="Gene3D" id="1.25.40.10">
    <property type="entry name" value="Tetratricopeptide repeat domain"/>
    <property type="match status" value="1"/>
</dbReference>
<name>A0A0A1DUA4_NOCSI</name>
<dbReference type="Gene3D" id="1.10.10.10">
    <property type="entry name" value="Winged helix-like DNA-binding domain superfamily/Winged helix DNA-binding domain"/>
    <property type="match status" value="1"/>
</dbReference>
<evidence type="ECO:0000256" key="2">
    <source>
        <dbReference type="ARBA" id="ARBA00022840"/>
    </source>
</evidence>
<dbReference type="PANTHER" id="PTHR16305">
    <property type="entry name" value="TESTICULAR SOLUBLE ADENYLYL CYCLASE"/>
    <property type="match status" value="1"/>
</dbReference>
<dbReference type="PRINTS" id="PR00038">
    <property type="entry name" value="HTHLUXR"/>
</dbReference>
<dbReference type="SUPFAM" id="SSF46894">
    <property type="entry name" value="C-terminal effector domain of the bipartite response regulators"/>
    <property type="match status" value="1"/>
</dbReference>
<evidence type="ECO:0000313" key="6">
    <source>
        <dbReference type="Proteomes" id="UP000030300"/>
    </source>
</evidence>
<proteinExistence type="predicted"/>
<sequence length="1013" mass="108387">MTAVSAVSVRGAMMVPVAAHSSLTMVGRDAELAEASAVLDDAVRAAETGAPHRVVLLSGDAGVGKTRLLRALRDHALDRDWQVLAGHCLDFGDSALPYLPFSEVLGRIATQRPDLVDEVAGRHPALERLRPGRRTRAAGDADVDDHRRGTDRADTFDAVQAVLEAAAAEAPVLLVVEDLHWADQSTRDMLGYLFTRTFEQPVAIVASYRSDDLHRRHPLRRQVAEWSRLPQVARLPLAPLPETAVRALVRELQPRGLDARAVNRIVERAEGNAFFVEELVASGHCADVPDDLADLLLVRLDLLGEAARHVVRVASVAGRRVSHDLLAGTADLSPSAFDDGIRQAVEMNVIEAGGDRYSFRHALLGEAVYDDLLPGERVRLHARYADALAGNPGLGTAAELALHARRANDLDRAAAASVEAGDEAMEVGGPDEAADHYQQALELLEDAARAERLGLDRAKVVVKAADALTAGGDALRAAQLLGAQLDATARQPDGVPDPARARMLSRYADILLMTEIALDAVALSAEAVALSPVGESMLRAKVLATHARILVSYHPDRADEAEAFATEALALAERLAMPALTADIVTTLGGLRVKIAEGDEQSRLREALVAAVDHAVAAGAIDAEVRGRWLLGRSYQDTGDWEPSVRWFESAVGGTDRTGLVWAPYVIDSRWQLTWIRYALGDWDDVLALVSVVDDQAGPDIPRGILEPARYAVLNARGTAPDQVRTGLARLRRLWRDEGGVAVFAAGVEIEVAAARNDAATALTTYDEVIDVLSQIWHDHFGGRVRLVASTLDAVARAMPRASAAERRAFLARADQLRADSDAVLAWHRERASPWGPEGQMWEARVHAEHLRVRWLAGVPGPRDELVDAWTVALERAVAFGHVPEEARIRAASAQIHRLLGDSARARDEAAAARALAERLGAPGLVADLVGDAPSAAAAAATPAGATPAVTLTARELEILALVAEGRTNGEIGKQLFITTKTVSVHVSNILGKLGAAGRTEAAAIARRDGLLD</sequence>
<dbReference type="EMBL" id="CP009896">
    <property type="protein sequence ID" value="AIY20148.2"/>
    <property type="molecule type" value="Genomic_DNA"/>
</dbReference>
<evidence type="ECO:0000259" key="4">
    <source>
        <dbReference type="PROSITE" id="PS50043"/>
    </source>
</evidence>
<dbReference type="AlphaFoldDB" id="A0A0A1DUA4"/>
<dbReference type="SMART" id="SM00421">
    <property type="entry name" value="HTH_LUXR"/>
    <property type="match status" value="1"/>
</dbReference>
<gene>
    <name evidence="5" type="ORF">KR76_23840</name>
</gene>
<dbReference type="InterPro" id="IPR011990">
    <property type="entry name" value="TPR-like_helical_dom_sf"/>
</dbReference>
<dbReference type="InterPro" id="IPR036388">
    <property type="entry name" value="WH-like_DNA-bd_sf"/>
</dbReference>
<dbReference type="InterPro" id="IPR016032">
    <property type="entry name" value="Sig_transdc_resp-reg_C-effctor"/>
</dbReference>
<organism evidence="5 6">
    <name type="scientific">Nocardioides simplex</name>
    <name type="common">Arthrobacter simplex</name>
    <dbReference type="NCBI Taxonomy" id="2045"/>
    <lineage>
        <taxon>Bacteria</taxon>
        <taxon>Bacillati</taxon>
        <taxon>Actinomycetota</taxon>
        <taxon>Actinomycetes</taxon>
        <taxon>Propionibacteriales</taxon>
        <taxon>Nocardioidaceae</taxon>
        <taxon>Pimelobacter</taxon>
    </lineage>
</organism>
<feature type="domain" description="HTH luxR-type" evidence="4">
    <location>
        <begin position="945"/>
        <end position="1010"/>
    </location>
</feature>
<dbReference type="GO" id="GO:0005524">
    <property type="term" value="F:ATP binding"/>
    <property type="evidence" value="ECO:0007669"/>
    <property type="project" value="UniProtKB-KW"/>
</dbReference>
<accession>A0A0A1DUA4</accession>
<dbReference type="GO" id="GO:0006355">
    <property type="term" value="P:regulation of DNA-templated transcription"/>
    <property type="evidence" value="ECO:0007669"/>
    <property type="project" value="InterPro"/>
</dbReference>
<dbReference type="GO" id="GO:0005737">
    <property type="term" value="C:cytoplasm"/>
    <property type="evidence" value="ECO:0007669"/>
    <property type="project" value="TreeGrafter"/>
</dbReference>
<dbReference type="SUPFAM" id="SSF52540">
    <property type="entry name" value="P-loop containing nucleoside triphosphate hydrolases"/>
    <property type="match status" value="1"/>
</dbReference>
<dbReference type="InterPro" id="IPR000792">
    <property type="entry name" value="Tscrpt_reg_LuxR_C"/>
</dbReference>
<dbReference type="GO" id="GO:0003677">
    <property type="term" value="F:DNA binding"/>
    <property type="evidence" value="ECO:0007669"/>
    <property type="project" value="InterPro"/>
</dbReference>
<dbReference type="InterPro" id="IPR027417">
    <property type="entry name" value="P-loop_NTPase"/>
</dbReference>
<protein>
    <submittedName>
        <fullName evidence="5">LuxR-family transcriptional regulator</fullName>
    </submittedName>
</protein>
<dbReference type="GO" id="GO:0004016">
    <property type="term" value="F:adenylate cyclase activity"/>
    <property type="evidence" value="ECO:0007669"/>
    <property type="project" value="TreeGrafter"/>
</dbReference>
<dbReference type="PROSITE" id="PS50043">
    <property type="entry name" value="HTH_LUXR_2"/>
    <property type="match status" value="1"/>
</dbReference>
<dbReference type="PROSITE" id="PS00622">
    <property type="entry name" value="HTH_LUXR_1"/>
    <property type="match status" value="1"/>
</dbReference>
<dbReference type="InterPro" id="IPR041664">
    <property type="entry name" value="AAA_16"/>
</dbReference>
<dbReference type="CDD" id="cd06170">
    <property type="entry name" value="LuxR_C_like"/>
    <property type="match status" value="1"/>
</dbReference>
<dbReference type="HOGENOM" id="CLU_006850_0_2_11"/>
<evidence type="ECO:0000256" key="1">
    <source>
        <dbReference type="ARBA" id="ARBA00022741"/>
    </source>
</evidence>
<evidence type="ECO:0000256" key="3">
    <source>
        <dbReference type="SAM" id="MobiDB-lite"/>
    </source>
</evidence>
<dbReference type="SUPFAM" id="SSF48452">
    <property type="entry name" value="TPR-like"/>
    <property type="match status" value="1"/>
</dbReference>
<dbReference type="PANTHER" id="PTHR16305:SF35">
    <property type="entry name" value="TRANSCRIPTIONAL ACTIVATOR DOMAIN"/>
    <property type="match status" value="1"/>
</dbReference>